<sequence>MKPTRIRTERLDMIPATLETLRSDRQTLARLLDAAVPGSWPPPLLDDDTRDAFTLMIAEKGDPFFATWYWVRDDPAEGGRVLIGCAAIATPPTADDGGDTVLIGCSVLDEFQRRGYATEAVRHLIPVIFSVPSIRRITATTYPELSAAIRVLEKNGFSPAGEGFEEGTIAYVLEKDD</sequence>
<organism evidence="2 3">
    <name type="scientific">Methanoculleus receptaculi</name>
    <dbReference type="NCBI Taxonomy" id="394967"/>
    <lineage>
        <taxon>Archaea</taxon>
        <taxon>Methanobacteriati</taxon>
        <taxon>Methanobacteriota</taxon>
        <taxon>Stenosarchaea group</taxon>
        <taxon>Methanomicrobia</taxon>
        <taxon>Methanomicrobiales</taxon>
        <taxon>Methanomicrobiaceae</taxon>
        <taxon>Methanoculleus</taxon>
    </lineage>
</organism>
<dbReference type="EC" id="2.-.-.-" evidence="2"/>
<keyword evidence="3" id="KW-1185">Reference proteome</keyword>
<dbReference type="AlphaFoldDB" id="A0AAX4FTU4"/>
<dbReference type="GeneID" id="85733188"/>
<dbReference type="RefSeq" id="WP_318620871.1">
    <property type="nucleotide sequence ID" value="NZ_CP137642.1"/>
</dbReference>
<dbReference type="InterPro" id="IPR016181">
    <property type="entry name" value="Acyl_CoA_acyltransferase"/>
</dbReference>
<dbReference type="Proteomes" id="UP001305652">
    <property type="component" value="Chromosome"/>
</dbReference>
<dbReference type="InterPro" id="IPR051531">
    <property type="entry name" value="N-acetyltransferase"/>
</dbReference>
<dbReference type="EMBL" id="CP137642">
    <property type="protein sequence ID" value="WOX57328.1"/>
    <property type="molecule type" value="Genomic_DNA"/>
</dbReference>
<dbReference type="SUPFAM" id="SSF55729">
    <property type="entry name" value="Acyl-CoA N-acyltransferases (Nat)"/>
    <property type="match status" value="1"/>
</dbReference>
<reference evidence="2 3" key="1">
    <citation type="submission" date="2023-10" db="EMBL/GenBank/DDBJ databases">
        <title>The complete genome sequence of Methanoculleus receptaculi DSM 18860.</title>
        <authorList>
            <person name="Lai S.-J."/>
            <person name="You Y.-T."/>
            <person name="Chen S.-C."/>
        </authorList>
    </citation>
    <scope>NUCLEOTIDE SEQUENCE [LARGE SCALE GENOMIC DNA]</scope>
    <source>
        <strain evidence="2 3">DSM 18860</strain>
    </source>
</reference>
<dbReference type="Pfam" id="PF13302">
    <property type="entry name" value="Acetyltransf_3"/>
    <property type="match status" value="1"/>
</dbReference>
<proteinExistence type="predicted"/>
<dbReference type="PANTHER" id="PTHR43792">
    <property type="entry name" value="GNAT FAMILY, PUTATIVE (AFU_ORTHOLOGUE AFUA_3G00765)-RELATED-RELATED"/>
    <property type="match status" value="1"/>
</dbReference>
<protein>
    <submittedName>
        <fullName evidence="2">GNAT family protein</fullName>
        <ecNumber evidence="2">2.-.-.-</ecNumber>
    </submittedName>
</protein>
<dbReference type="CDD" id="cd04301">
    <property type="entry name" value="NAT_SF"/>
    <property type="match status" value="1"/>
</dbReference>
<dbReference type="KEGG" id="mrc:R6Y96_08485"/>
<accession>A0AAX4FTU4</accession>
<keyword evidence="2" id="KW-0808">Transferase</keyword>
<evidence type="ECO:0000313" key="3">
    <source>
        <dbReference type="Proteomes" id="UP001305652"/>
    </source>
</evidence>
<dbReference type="GO" id="GO:0016747">
    <property type="term" value="F:acyltransferase activity, transferring groups other than amino-acyl groups"/>
    <property type="evidence" value="ECO:0007669"/>
    <property type="project" value="InterPro"/>
</dbReference>
<gene>
    <name evidence="2" type="ORF">R6Y96_08485</name>
</gene>
<dbReference type="PROSITE" id="PS51186">
    <property type="entry name" value="GNAT"/>
    <property type="match status" value="1"/>
</dbReference>
<name>A0AAX4FTU4_9EURY</name>
<feature type="domain" description="N-acetyltransferase" evidence="1">
    <location>
        <begin position="16"/>
        <end position="177"/>
    </location>
</feature>
<evidence type="ECO:0000313" key="2">
    <source>
        <dbReference type="EMBL" id="WOX57328.1"/>
    </source>
</evidence>
<dbReference type="InterPro" id="IPR000182">
    <property type="entry name" value="GNAT_dom"/>
</dbReference>
<dbReference type="Gene3D" id="3.40.630.30">
    <property type="match status" value="1"/>
</dbReference>
<evidence type="ECO:0000259" key="1">
    <source>
        <dbReference type="PROSITE" id="PS51186"/>
    </source>
</evidence>